<dbReference type="SUPFAM" id="SSF89796">
    <property type="entry name" value="CoA-transferase family III (CaiB/BaiF)"/>
    <property type="match status" value="1"/>
</dbReference>
<sequence length="416" mass="43977">MSTGALSHIRVLDLSRVLAGPWCTQILGDLGADVIKVENPDGGDDTRGWGPPFVKGADGARGDAAYYLCANRNKRSIAVDFRTEDGRGIIRDLAAQSDVVVENFRTGGLAKYGLDYASLKSLREDIVYCSITGFGQDGPSAQLPGYDFLIQAMGGVMSITGHDQPTKVGLPIADLFTGVYAAGAIMAALTARDRGAGGQHIDMALFDVQVAMLANQAMNYLVSGRPPGLTGNAHPNIVPYQDFPTSDGRIAVAVGSDRQFVRFAAALGREGWADDPRFATNAGRVENREVLVSEITLILAEKTTAHWRAALEAAGVPCGPIQDLEGVFADPQAQSRALKRALEMTGVGDTPAVANPMRLSATPPAYASAPPRLGEHTFEVLRERLGAPEKALSEWAQAGVVRDFGGNRPESGGDGT</sequence>
<evidence type="ECO:0000313" key="3">
    <source>
        <dbReference type="Proteomes" id="UP000245168"/>
    </source>
</evidence>
<dbReference type="Gene3D" id="3.40.50.10540">
    <property type="entry name" value="Crotonobetainyl-coa:carnitine coa-transferase, domain 1"/>
    <property type="match status" value="1"/>
</dbReference>
<keyword evidence="1 2" id="KW-0808">Transferase</keyword>
<dbReference type="InterPro" id="IPR003673">
    <property type="entry name" value="CoA-Trfase_fam_III"/>
</dbReference>
<dbReference type="PANTHER" id="PTHR48207:SF3">
    <property type="entry name" value="SUCCINATE--HYDROXYMETHYLGLUTARATE COA-TRANSFERASE"/>
    <property type="match status" value="1"/>
</dbReference>
<dbReference type="EMBL" id="QEXV01000006">
    <property type="protein sequence ID" value="PWE16619.1"/>
    <property type="molecule type" value="Genomic_DNA"/>
</dbReference>
<dbReference type="PANTHER" id="PTHR48207">
    <property type="entry name" value="SUCCINATE--HYDROXYMETHYLGLUTARATE COA-TRANSFERASE"/>
    <property type="match status" value="1"/>
</dbReference>
<keyword evidence="3" id="KW-1185">Reference proteome</keyword>
<dbReference type="AlphaFoldDB" id="A0A2U2BRK0"/>
<reference evidence="3" key="1">
    <citation type="submission" date="2018-05" db="EMBL/GenBank/DDBJ databases">
        <authorList>
            <person name="Liu B.-T."/>
        </authorList>
    </citation>
    <scope>NUCLEOTIDE SEQUENCE [LARGE SCALE GENOMIC DNA]</scope>
    <source>
        <strain evidence="3">WD6-1</strain>
    </source>
</reference>
<organism evidence="2 3">
    <name type="scientific">Marinicauda salina</name>
    <dbReference type="NCBI Taxonomy" id="2135793"/>
    <lineage>
        <taxon>Bacteria</taxon>
        <taxon>Pseudomonadati</taxon>
        <taxon>Pseudomonadota</taxon>
        <taxon>Alphaproteobacteria</taxon>
        <taxon>Maricaulales</taxon>
        <taxon>Maricaulaceae</taxon>
        <taxon>Marinicauda</taxon>
    </lineage>
</organism>
<comment type="caution">
    <text evidence="2">The sequence shown here is derived from an EMBL/GenBank/DDBJ whole genome shotgun (WGS) entry which is preliminary data.</text>
</comment>
<evidence type="ECO:0000313" key="2">
    <source>
        <dbReference type="EMBL" id="PWE16619.1"/>
    </source>
</evidence>
<protein>
    <submittedName>
        <fullName evidence="2">CoA transferase</fullName>
    </submittedName>
</protein>
<gene>
    <name evidence="2" type="ORF">DDZ18_12705</name>
</gene>
<proteinExistence type="predicted"/>
<evidence type="ECO:0000256" key="1">
    <source>
        <dbReference type="ARBA" id="ARBA00022679"/>
    </source>
</evidence>
<dbReference type="InterPro" id="IPR050483">
    <property type="entry name" value="CoA-transferase_III_domain"/>
</dbReference>
<dbReference type="Pfam" id="PF02515">
    <property type="entry name" value="CoA_transf_3"/>
    <property type="match status" value="1"/>
</dbReference>
<dbReference type="RefSeq" id="WP_109253774.1">
    <property type="nucleotide sequence ID" value="NZ_QEXV01000006.1"/>
</dbReference>
<dbReference type="Gene3D" id="3.30.1540.10">
    <property type="entry name" value="formyl-coa transferase, domain 3"/>
    <property type="match status" value="1"/>
</dbReference>
<accession>A0A2U2BRK0</accession>
<dbReference type="InterPro" id="IPR044855">
    <property type="entry name" value="CoA-Trfase_III_dom3_sf"/>
</dbReference>
<dbReference type="Proteomes" id="UP000245168">
    <property type="component" value="Unassembled WGS sequence"/>
</dbReference>
<dbReference type="GO" id="GO:0008410">
    <property type="term" value="F:CoA-transferase activity"/>
    <property type="evidence" value="ECO:0007669"/>
    <property type="project" value="TreeGrafter"/>
</dbReference>
<name>A0A2U2BRK0_9PROT</name>
<dbReference type="OrthoDB" id="9806585at2"/>
<dbReference type="InterPro" id="IPR023606">
    <property type="entry name" value="CoA-Trfase_III_dom_1_sf"/>
</dbReference>